<evidence type="ECO:0000313" key="5">
    <source>
        <dbReference type="Proteomes" id="UP000000647"/>
    </source>
</evidence>
<dbReference type="EMBL" id="CP000544">
    <property type="protein sequence ID" value="ABM62321.1"/>
    <property type="molecule type" value="Genomic_DNA"/>
</dbReference>
<dbReference type="KEGG" id="hha:Hhal_1557"/>
<evidence type="ECO:0000256" key="2">
    <source>
        <dbReference type="ARBA" id="ARBA00022729"/>
    </source>
</evidence>
<dbReference type="HOGENOM" id="CLU_030024_1_1_6"/>
<evidence type="ECO:0000259" key="3">
    <source>
        <dbReference type="PROSITE" id="PS51677"/>
    </source>
</evidence>
<dbReference type="CDD" id="cd10918">
    <property type="entry name" value="CE4_NodB_like_5s_6s"/>
    <property type="match status" value="1"/>
</dbReference>
<name>A1WXA9_HALHL</name>
<dbReference type="GO" id="GO:0005975">
    <property type="term" value="P:carbohydrate metabolic process"/>
    <property type="evidence" value="ECO:0007669"/>
    <property type="project" value="InterPro"/>
</dbReference>
<dbReference type="AlphaFoldDB" id="A1WXA9"/>
<proteinExistence type="predicted"/>
<reference evidence="4 5" key="2">
    <citation type="journal article" date="2013" name="Stand. Genomic Sci.">
        <title>Complete genome sequence of Halorhodospira halophila SL1.</title>
        <authorList>
            <person name="Challacombe J.F."/>
            <person name="Majid S."/>
            <person name="Deole R."/>
            <person name="Brettin T.S."/>
            <person name="Bruce D."/>
            <person name="Delano S.F."/>
            <person name="Detter J.C."/>
            <person name="Gleasner C.D."/>
            <person name="Han C.S."/>
            <person name="Misra M."/>
            <person name="Reitenga K.G."/>
            <person name="Mikhailova N."/>
            <person name="Woyke T."/>
            <person name="Pitluck S."/>
            <person name="Nolan M."/>
            <person name="Land M.L."/>
            <person name="Saunders E."/>
            <person name="Tapia R."/>
            <person name="Lapidus A."/>
            <person name="Ivanova N."/>
            <person name="Hoff W.D."/>
        </authorList>
    </citation>
    <scope>NUCLEOTIDE SEQUENCE [LARGE SCALE GENOMIC DNA]</scope>
    <source>
        <strain evidence="5">DSM 244 / SL1</strain>
    </source>
</reference>
<dbReference type="SUPFAM" id="SSF88713">
    <property type="entry name" value="Glycoside hydrolase/deacetylase"/>
    <property type="match status" value="1"/>
</dbReference>
<dbReference type="eggNOG" id="COG0726">
    <property type="taxonomic scope" value="Bacteria"/>
</dbReference>
<evidence type="ECO:0000256" key="1">
    <source>
        <dbReference type="ARBA" id="ARBA00004613"/>
    </source>
</evidence>
<dbReference type="STRING" id="349124.Hhal_1557"/>
<sequence>MVMARLPARAAWFAFQAQPRLSILIYHRVRPAPDPMRPDDPDVQRFEEQIAWLRHACHVWPLKEAIRHLYAGTLPRGSVAITFDDGYADNHDYALPVLLRQGVPATFFIATGFLNGGRMFNDTLMEAFANTEQLAVELPELGLPHLPLDGVEARCQASRQVTKGIKHLPPPERAASVELILDRLGRPDCGQSPMMTDAQVKALYEQGMEIGAHTVTHPILRTLDEASARDELAQSRDYLQTLLGAPVGLFAYPNGKPGQDYGPREPGLLQELGFKAAVCTAPGGANRGRDPYQLPRYTPHGRTPMRFMTQLIRCSREEAEAA</sequence>
<organism evidence="4 5">
    <name type="scientific">Halorhodospira halophila (strain DSM 244 / SL1)</name>
    <name type="common">Ectothiorhodospira halophila (strain DSM 244 / SL1)</name>
    <dbReference type="NCBI Taxonomy" id="349124"/>
    <lineage>
        <taxon>Bacteria</taxon>
        <taxon>Pseudomonadati</taxon>
        <taxon>Pseudomonadota</taxon>
        <taxon>Gammaproteobacteria</taxon>
        <taxon>Chromatiales</taxon>
        <taxon>Ectothiorhodospiraceae</taxon>
        <taxon>Halorhodospira</taxon>
    </lineage>
</organism>
<gene>
    <name evidence="4" type="ordered locus">Hhal_1557</name>
</gene>
<keyword evidence="5" id="KW-1185">Reference proteome</keyword>
<dbReference type="InterPro" id="IPR002509">
    <property type="entry name" value="NODB_dom"/>
</dbReference>
<protein>
    <submittedName>
        <fullName evidence="4">Polysaccharide deacetylase</fullName>
    </submittedName>
</protein>
<dbReference type="Proteomes" id="UP000000647">
    <property type="component" value="Chromosome"/>
</dbReference>
<evidence type="ECO:0000313" key="4">
    <source>
        <dbReference type="EMBL" id="ABM62321.1"/>
    </source>
</evidence>
<feature type="domain" description="NodB homology" evidence="3">
    <location>
        <begin position="77"/>
        <end position="322"/>
    </location>
</feature>
<dbReference type="InterPro" id="IPR011330">
    <property type="entry name" value="Glyco_hydro/deAcase_b/a-brl"/>
</dbReference>
<dbReference type="InterPro" id="IPR051398">
    <property type="entry name" value="Polysacch_Deacetylase"/>
</dbReference>
<dbReference type="GO" id="GO:0005576">
    <property type="term" value="C:extracellular region"/>
    <property type="evidence" value="ECO:0007669"/>
    <property type="project" value="UniProtKB-SubCell"/>
</dbReference>
<dbReference type="Pfam" id="PF01522">
    <property type="entry name" value="Polysacc_deac_1"/>
    <property type="match status" value="2"/>
</dbReference>
<dbReference type="Gene3D" id="3.20.20.370">
    <property type="entry name" value="Glycoside hydrolase/deacetylase"/>
    <property type="match status" value="1"/>
</dbReference>
<reference evidence="5" key="1">
    <citation type="submission" date="2006-12" db="EMBL/GenBank/DDBJ databases">
        <title>Complete sequence of Halorhodospira halophila SL1.</title>
        <authorList>
            <consortium name="US DOE Joint Genome Institute"/>
            <person name="Copeland A."/>
            <person name="Lucas S."/>
            <person name="Lapidus A."/>
            <person name="Barry K."/>
            <person name="Detter J.C."/>
            <person name="Glavina del Rio T."/>
            <person name="Hammon N."/>
            <person name="Israni S."/>
            <person name="Dalin E."/>
            <person name="Tice H."/>
            <person name="Pitluck S."/>
            <person name="Saunders E."/>
            <person name="Brettin T."/>
            <person name="Bruce D."/>
            <person name="Han C."/>
            <person name="Tapia R."/>
            <person name="Schmutz J."/>
            <person name="Larimer F."/>
            <person name="Land M."/>
            <person name="Hauser L."/>
            <person name="Kyrpides N."/>
            <person name="Mikhailova N."/>
            <person name="Hoff W."/>
            <person name="Richardson P."/>
        </authorList>
    </citation>
    <scope>NUCLEOTIDE SEQUENCE [LARGE SCALE GENOMIC DNA]</scope>
    <source>
        <strain evidence="5">DSM 244 / SL1</strain>
    </source>
</reference>
<dbReference type="GO" id="GO:0016810">
    <property type="term" value="F:hydrolase activity, acting on carbon-nitrogen (but not peptide) bonds"/>
    <property type="evidence" value="ECO:0007669"/>
    <property type="project" value="InterPro"/>
</dbReference>
<comment type="subcellular location">
    <subcellularLocation>
        <location evidence="1">Secreted</location>
    </subcellularLocation>
</comment>
<accession>A1WXA9</accession>
<dbReference type="PANTHER" id="PTHR34216">
    <property type="match status" value="1"/>
</dbReference>
<keyword evidence="2" id="KW-0732">Signal</keyword>
<dbReference type="PANTHER" id="PTHR34216:SF3">
    <property type="entry name" value="POLY-BETA-1,6-N-ACETYL-D-GLUCOSAMINE N-DEACETYLASE"/>
    <property type="match status" value="1"/>
</dbReference>
<dbReference type="PROSITE" id="PS51677">
    <property type="entry name" value="NODB"/>
    <property type="match status" value="1"/>
</dbReference>